<feature type="chain" id="PRO_5016416234" evidence="1">
    <location>
        <begin position="22"/>
        <end position="265"/>
    </location>
</feature>
<dbReference type="RefSeq" id="WP_110132275.1">
    <property type="nucleotide sequence ID" value="NZ_QHJQ01000020.1"/>
</dbReference>
<name>A0A317ZGF9_9BACT</name>
<accession>A0A317ZGF9</accession>
<comment type="caution">
    <text evidence="2">The sequence shown here is derived from an EMBL/GenBank/DDBJ whole genome shotgun (WGS) entry which is preliminary data.</text>
</comment>
<dbReference type="AlphaFoldDB" id="A0A317ZGF9"/>
<gene>
    <name evidence="2" type="ORF">DDZ13_14995</name>
</gene>
<proteinExistence type="predicted"/>
<feature type="signal peptide" evidence="1">
    <location>
        <begin position="1"/>
        <end position="21"/>
    </location>
</feature>
<keyword evidence="3" id="KW-1185">Reference proteome</keyword>
<organism evidence="2 3">
    <name type="scientific">Coraliomargarita sinensis</name>
    <dbReference type="NCBI Taxonomy" id="2174842"/>
    <lineage>
        <taxon>Bacteria</taxon>
        <taxon>Pseudomonadati</taxon>
        <taxon>Verrucomicrobiota</taxon>
        <taxon>Opitutia</taxon>
        <taxon>Puniceicoccales</taxon>
        <taxon>Coraliomargaritaceae</taxon>
        <taxon>Coraliomargarita</taxon>
    </lineage>
</organism>
<evidence type="ECO:0000313" key="3">
    <source>
        <dbReference type="Proteomes" id="UP000247099"/>
    </source>
</evidence>
<dbReference type="InParanoid" id="A0A317ZGF9"/>
<dbReference type="Proteomes" id="UP000247099">
    <property type="component" value="Unassembled WGS sequence"/>
</dbReference>
<evidence type="ECO:0000256" key="1">
    <source>
        <dbReference type="SAM" id="SignalP"/>
    </source>
</evidence>
<dbReference type="EMBL" id="QHJQ01000020">
    <property type="protein sequence ID" value="PXA02859.1"/>
    <property type="molecule type" value="Genomic_DNA"/>
</dbReference>
<keyword evidence="1" id="KW-0732">Signal</keyword>
<sequence>MKKQTNAILAACCVLFLNLQAVTDTSKSDKETKFQLKLSKQYGESFVYGELQVSAGFYPYDPIILFAGNEDKALFQCNLVPVVSNSRNKRLDYERTFTFGIEPEIVTHGKIFISGQEILLRDQVVEVFDSPDQARMREKAEYLRSVQESDFPFFKALDSTYEKKETNLNKANIEEAFHALFPEWEIGSIDQAVDLDRTVNITLNHDSGKHLLFMLIHYYEIRIVEDEGKIRITGIPEVDAQPTKQILYSELTRKPNPNQAREATP</sequence>
<evidence type="ECO:0000313" key="2">
    <source>
        <dbReference type="EMBL" id="PXA02859.1"/>
    </source>
</evidence>
<reference evidence="2 3" key="1">
    <citation type="submission" date="2018-05" db="EMBL/GenBank/DDBJ databases">
        <title>Coraliomargarita sinensis sp. nov., isolated from a marine solar saltern.</title>
        <authorList>
            <person name="Zhou L.Y."/>
        </authorList>
    </citation>
    <scope>NUCLEOTIDE SEQUENCE [LARGE SCALE GENOMIC DNA]</scope>
    <source>
        <strain evidence="2 3">WN38</strain>
    </source>
</reference>
<protein>
    <submittedName>
        <fullName evidence="2">Uncharacterized protein</fullName>
    </submittedName>
</protein>